<feature type="compositionally biased region" description="Basic and acidic residues" evidence="2">
    <location>
        <begin position="334"/>
        <end position="354"/>
    </location>
</feature>
<dbReference type="Gene3D" id="3.90.70.130">
    <property type="match status" value="1"/>
</dbReference>
<sequence length="373" mass="39385">MLLSSLLPRLSAKFPHGVPSILSVQSALEDLWSAGHDPSSARHHGRSIAGTERWIGAVEVWSYLTWLGIDSVLVQFIGDRANRALLGEFCWRYFARTVGDDAGCDSSRHGEDEGGGLEEGSGRIRVCGPTGRVVRVARAATTAADPDLEKHPLARPRVTASDYARRILGQMSCSRRDGRGGPPPRRRGGGTATTAPRGRRPGPVPDRGAVVVSLPPPDILPAEEGGGREAGPRGSSRRRDGGVGAEASPHPVRRAAEQGAGGAGPRGTPRDTLRAPPGEGLPDTPLHGTGAVGGRDREEEEVQPRLGVPRREGRQGDRGRWRRRRGEAGPGGGRRGEAGPRGGSEESAAREVKSRSPRNGGFAPETAPRVAFA</sequence>
<feature type="compositionally biased region" description="Basic and acidic residues" evidence="2">
    <location>
        <begin position="309"/>
        <end position="319"/>
    </location>
</feature>
<evidence type="ECO:0000313" key="4">
    <source>
        <dbReference type="EMBL" id="EJK71793.1"/>
    </source>
</evidence>
<feature type="region of interest" description="Disordered" evidence="2">
    <location>
        <begin position="103"/>
        <end position="123"/>
    </location>
</feature>
<organism evidence="4 5">
    <name type="scientific">Thalassiosira oceanica</name>
    <name type="common">Marine diatom</name>
    <dbReference type="NCBI Taxonomy" id="159749"/>
    <lineage>
        <taxon>Eukaryota</taxon>
        <taxon>Sar</taxon>
        <taxon>Stramenopiles</taxon>
        <taxon>Ochrophyta</taxon>
        <taxon>Bacillariophyta</taxon>
        <taxon>Coscinodiscophyceae</taxon>
        <taxon>Thalassiosirophycidae</taxon>
        <taxon>Thalassiosirales</taxon>
        <taxon>Thalassiosiraceae</taxon>
        <taxon>Thalassiosira</taxon>
    </lineage>
</organism>
<name>K0SZL9_THAOC</name>
<reference evidence="4 5" key="1">
    <citation type="journal article" date="2012" name="Genome Biol.">
        <title>Genome and low-iron response of an oceanic diatom adapted to chronic iron limitation.</title>
        <authorList>
            <person name="Lommer M."/>
            <person name="Specht M."/>
            <person name="Roy A.S."/>
            <person name="Kraemer L."/>
            <person name="Andreson R."/>
            <person name="Gutowska M.A."/>
            <person name="Wolf J."/>
            <person name="Bergner S.V."/>
            <person name="Schilhabel M.B."/>
            <person name="Klostermeier U.C."/>
            <person name="Beiko R.G."/>
            <person name="Rosenstiel P."/>
            <person name="Hippler M."/>
            <person name="Laroche J."/>
        </authorList>
    </citation>
    <scope>NUCLEOTIDE SEQUENCE [LARGE SCALE GENOMIC DNA]</scope>
    <source>
        <strain evidence="4 5">CCMP1005</strain>
    </source>
</reference>
<feature type="domain" description="UFSP1/2/DUB catalytic" evidence="3">
    <location>
        <begin position="1"/>
        <end position="97"/>
    </location>
</feature>
<evidence type="ECO:0000313" key="5">
    <source>
        <dbReference type="Proteomes" id="UP000266841"/>
    </source>
</evidence>
<dbReference type="Pfam" id="PF07910">
    <property type="entry name" value="Peptidase_C78"/>
    <property type="match status" value="1"/>
</dbReference>
<dbReference type="AlphaFoldDB" id="K0SZL9"/>
<keyword evidence="1" id="KW-0378">Hydrolase</keyword>
<gene>
    <name evidence="4" type="ORF">THAOC_06734</name>
</gene>
<evidence type="ECO:0000259" key="3">
    <source>
        <dbReference type="Pfam" id="PF07910"/>
    </source>
</evidence>
<protein>
    <recommendedName>
        <fullName evidence="3">UFSP1/2/DUB catalytic domain-containing protein</fullName>
    </recommendedName>
</protein>
<keyword evidence="5" id="KW-1185">Reference proteome</keyword>
<comment type="caution">
    <text evidence="4">The sequence shown here is derived from an EMBL/GenBank/DDBJ whole genome shotgun (WGS) entry which is preliminary data.</text>
</comment>
<dbReference type="EMBL" id="AGNL01006777">
    <property type="protein sequence ID" value="EJK71793.1"/>
    <property type="molecule type" value="Genomic_DNA"/>
</dbReference>
<evidence type="ECO:0000256" key="1">
    <source>
        <dbReference type="ARBA" id="ARBA00022801"/>
    </source>
</evidence>
<dbReference type="OrthoDB" id="288987at2759"/>
<proteinExistence type="predicted"/>
<dbReference type="GO" id="GO:0016787">
    <property type="term" value="F:hydrolase activity"/>
    <property type="evidence" value="ECO:0007669"/>
    <property type="project" value="UniProtKB-KW"/>
</dbReference>
<dbReference type="Proteomes" id="UP000266841">
    <property type="component" value="Unassembled WGS sequence"/>
</dbReference>
<evidence type="ECO:0000256" key="2">
    <source>
        <dbReference type="SAM" id="MobiDB-lite"/>
    </source>
</evidence>
<feature type="region of interest" description="Disordered" evidence="2">
    <location>
        <begin position="169"/>
        <end position="373"/>
    </location>
</feature>
<accession>K0SZL9</accession>
<feature type="compositionally biased region" description="Basic and acidic residues" evidence="2">
    <location>
        <begin position="225"/>
        <end position="241"/>
    </location>
</feature>
<dbReference type="InterPro" id="IPR012462">
    <property type="entry name" value="UFSP1/2_DUB_cat"/>
</dbReference>